<dbReference type="OrthoDB" id="435881at2759"/>
<dbReference type="InterPro" id="IPR050613">
    <property type="entry name" value="Sec_Metabolite_Reg"/>
</dbReference>
<accession>A0A9P8VUI9</accession>
<dbReference type="InterPro" id="IPR036864">
    <property type="entry name" value="Zn2-C6_fun-type_DNA-bd_sf"/>
</dbReference>
<organism evidence="6 7">
    <name type="scientific">Thelonectria olida</name>
    <dbReference type="NCBI Taxonomy" id="1576542"/>
    <lineage>
        <taxon>Eukaryota</taxon>
        <taxon>Fungi</taxon>
        <taxon>Dikarya</taxon>
        <taxon>Ascomycota</taxon>
        <taxon>Pezizomycotina</taxon>
        <taxon>Sordariomycetes</taxon>
        <taxon>Hypocreomycetidae</taxon>
        <taxon>Hypocreales</taxon>
        <taxon>Nectriaceae</taxon>
        <taxon>Thelonectria</taxon>
    </lineage>
</organism>
<dbReference type="Proteomes" id="UP000777438">
    <property type="component" value="Unassembled WGS sequence"/>
</dbReference>
<dbReference type="SMART" id="SM00066">
    <property type="entry name" value="GAL4"/>
    <property type="match status" value="1"/>
</dbReference>
<dbReference type="InterPro" id="IPR007219">
    <property type="entry name" value="XnlR_reg_dom"/>
</dbReference>
<dbReference type="SMART" id="SM00906">
    <property type="entry name" value="Fungal_trans"/>
    <property type="match status" value="1"/>
</dbReference>
<evidence type="ECO:0000256" key="3">
    <source>
        <dbReference type="ARBA" id="ARBA00023242"/>
    </source>
</evidence>
<comment type="subcellular location">
    <subcellularLocation>
        <location evidence="1">Nucleus</location>
    </subcellularLocation>
</comment>
<protein>
    <submittedName>
        <fullName evidence="6">Fungal-specific transcription factor</fullName>
    </submittedName>
</protein>
<evidence type="ECO:0000259" key="5">
    <source>
        <dbReference type="PROSITE" id="PS50048"/>
    </source>
</evidence>
<dbReference type="GO" id="GO:0003677">
    <property type="term" value="F:DNA binding"/>
    <property type="evidence" value="ECO:0007669"/>
    <property type="project" value="InterPro"/>
</dbReference>
<keyword evidence="7" id="KW-1185">Reference proteome</keyword>
<feature type="domain" description="Zn(2)-C6 fungal-type" evidence="5">
    <location>
        <begin position="11"/>
        <end position="40"/>
    </location>
</feature>
<dbReference type="Pfam" id="PF04082">
    <property type="entry name" value="Fungal_trans"/>
    <property type="match status" value="1"/>
</dbReference>
<dbReference type="CDD" id="cd12148">
    <property type="entry name" value="fungal_TF_MHR"/>
    <property type="match status" value="1"/>
</dbReference>
<dbReference type="AlphaFoldDB" id="A0A9P8VUI9"/>
<gene>
    <name evidence="6" type="ORF">B0T10DRAFT_498850</name>
</gene>
<dbReference type="PROSITE" id="PS00463">
    <property type="entry name" value="ZN2_CY6_FUNGAL_1"/>
    <property type="match status" value="1"/>
</dbReference>
<feature type="compositionally biased region" description="Basic and acidic residues" evidence="4">
    <location>
        <begin position="539"/>
        <end position="556"/>
    </location>
</feature>
<dbReference type="GO" id="GO:0005634">
    <property type="term" value="C:nucleus"/>
    <property type="evidence" value="ECO:0007669"/>
    <property type="project" value="UniProtKB-SubCell"/>
</dbReference>
<evidence type="ECO:0000313" key="6">
    <source>
        <dbReference type="EMBL" id="KAH6874383.1"/>
    </source>
</evidence>
<dbReference type="Gene3D" id="4.10.240.10">
    <property type="entry name" value="Zn(2)-C6 fungal-type DNA-binding domain"/>
    <property type="match status" value="1"/>
</dbReference>
<evidence type="ECO:0000256" key="4">
    <source>
        <dbReference type="SAM" id="MobiDB-lite"/>
    </source>
</evidence>
<keyword evidence="2" id="KW-0479">Metal-binding</keyword>
<dbReference type="PROSITE" id="PS50048">
    <property type="entry name" value="ZN2_CY6_FUNGAL_2"/>
    <property type="match status" value="1"/>
</dbReference>
<keyword evidence="3" id="KW-0539">Nucleus</keyword>
<feature type="region of interest" description="Disordered" evidence="4">
    <location>
        <begin position="537"/>
        <end position="559"/>
    </location>
</feature>
<dbReference type="PANTHER" id="PTHR31001:SF91">
    <property type="entry name" value="ZN(II)2CYS6 TRANSCRIPTION FACTOR (EUROFUNG)"/>
    <property type="match status" value="1"/>
</dbReference>
<evidence type="ECO:0000256" key="2">
    <source>
        <dbReference type="ARBA" id="ARBA00022723"/>
    </source>
</evidence>
<evidence type="ECO:0000256" key="1">
    <source>
        <dbReference type="ARBA" id="ARBA00004123"/>
    </source>
</evidence>
<evidence type="ECO:0000313" key="7">
    <source>
        <dbReference type="Proteomes" id="UP000777438"/>
    </source>
</evidence>
<comment type="caution">
    <text evidence="6">The sequence shown here is derived from an EMBL/GenBank/DDBJ whole genome shotgun (WGS) entry which is preliminary data.</text>
</comment>
<reference evidence="6 7" key="1">
    <citation type="journal article" date="2021" name="Nat. Commun.">
        <title>Genetic determinants of endophytism in the Arabidopsis root mycobiome.</title>
        <authorList>
            <person name="Mesny F."/>
            <person name="Miyauchi S."/>
            <person name="Thiergart T."/>
            <person name="Pickel B."/>
            <person name="Atanasova L."/>
            <person name="Karlsson M."/>
            <person name="Huettel B."/>
            <person name="Barry K.W."/>
            <person name="Haridas S."/>
            <person name="Chen C."/>
            <person name="Bauer D."/>
            <person name="Andreopoulos W."/>
            <person name="Pangilinan J."/>
            <person name="LaButti K."/>
            <person name="Riley R."/>
            <person name="Lipzen A."/>
            <person name="Clum A."/>
            <person name="Drula E."/>
            <person name="Henrissat B."/>
            <person name="Kohler A."/>
            <person name="Grigoriev I.V."/>
            <person name="Martin F.M."/>
            <person name="Hacquard S."/>
        </authorList>
    </citation>
    <scope>NUCLEOTIDE SEQUENCE [LARGE SCALE GENOMIC DNA]</scope>
    <source>
        <strain evidence="6 7">MPI-CAGE-CH-0241</strain>
    </source>
</reference>
<dbReference type="Pfam" id="PF00172">
    <property type="entry name" value="Zn_clus"/>
    <property type="match status" value="1"/>
</dbReference>
<proteinExistence type="predicted"/>
<dbReference type="SUPFAM" id="SSF57701">
    <property type="entry name" value="Zn2/Cys6 DNA-binding domain"/>
    <property type="match status" value="1"/>
</dbReference>
<name>A0A9P8VUI9_9HYPO</name>
<dbReference type="GO" id="GO:0008270">
    <property type="term" value="F:zinc ion binding"/>
    <property type="evidence" value="ECO:0007669"/>
    <property type="project" value="InterPro"/>
</dbReference>
<sequence>MSRRFVTPGRSCLECRRRKIRCDRSLPCAYCVRIRNKCEYPPSPQSKNSESHHSIDLASRVEHLEDTFQSLHRSGPYQAHRVDPLEQGQDDLQHPRSSQFPLNAPVRPFFYHFASETSPSPTSLHPPPAVIPFIWQTYLEVVDPVLKLFHVPTVQEQVMRFVRCPVSLDNSTECLMFAIYYSTVVTMPAAMCWTYFNESKTTLSKRFRTGVEQSLLRANFLRSRDVIVLQALVLYTYFARQDRDGPDTSQLVAIAVGSATRMGLNYENEALRLPPFDIELRRRLWWQLYVLDGVIAIDNEIEPTITETICNTEMPSNVNDVSLDSAMLEQPQSEQRKTDMTFTLTRLHTSRLSRQMLFSGIAYHGERVPLTVTQKLQMIDSAKRDMEERYLVHCDPSIALDFVTIATTRLYFLKLQSVICRPVVDAAKEIPPSSDYRAICHEILHQSHALRQYGKRETRWLWLFETCAEWDVLAYSLLDVCVAPTRDAYDLVEGIYNDWKSDTEILQDHRWSRIEHLHSQMLVARENLQTTAVVPQRTLTDERLSARPREGHRESPDAILQENVNETTQLSPGSTPSIGHNLSSVIADSSVDRSENGLHPSRQRVNDNIRAIAATPVVLGGPMSEDSDLPTTGTACEWTADILQQYNEVIALGHSKDG</sequence>
<dbReference type="CDD" id="cd00067">
    <property type="entry name" value="GAL4"/>
    <property type="match status" value="1"/>
</dbReference>
<dbReference type="GO" id="GO:0000981">
    <property type="term" value="F:DNA-binding transcription factor activity, RNA polymerase II-specific"/>
    <property type="evidence" value="ECO:0007669"/>
    <property type="project" value="InterPro"/>
</dbReference>
<dbReference type="EMBL" id="JAGPYM010000039">
    <property type="protein sequence ID" value="KAH6874383.1"/>
    <property type="molecule type" value="Genomic_DNA"/>
</dbReference>
<dbReference type="GO" id="GO:0006351">
    <property type="term" value="P:DNA-templated transcription"/>
    <property type="evidence" value="ECO:0007669"/>
    <property type="project" value="InterPro"/>
</dbReference>
<dbReference type="InterPro" id="IPR001138">
    <property type="entry name" value="Zn2Cys6_DnaBD"/>
</dbReference>
<dbReference type="PANTHER" id="PTHR31001">
    <property type="entry name" value="UNCHARACTERIZED TRANSCRIPTIONAL REGULATORY PROTEIN"/>
    <property type="match status" value="1"/>
</dbReference>